<dbReference type="GeneID" id="37269642"/>
<dbReference type="EMBL" id="KZ819290">
    <property type="protein sequence ID" value="PWN98757.1"/>
    <property type="molecule type" value="Genomic_DNA"/>
</dbReference>
<dbReference type="STRING" id="58919.A0A316ZAB8"/>
<evidence type="ECO:0000256" key="5">
    <source>
        <dbReference type="ARBA" id="ARBA00022801"/>
    </source>
</evidence>
<evidence type="ECO:0000313" key="11">
    <source>
        <dbReference type="EMBL" id="PWN98757.1"/>
    </source>
</evidence>
<feature type="region of interest" description="Disordered" evidence="9">
    <location>
        <begin position="329"/>
        <end position="364"/>
    </location>
</feature>
<sequence length="390" mass="41901">MHSHHSHSGAFCAHAGACSPASMLAHAAALGFRSYHLSEHVPRRHAAHLYPEERAAGLGPAELVQRFEAYLAAGRAAAATQPQLGTLVGAETEFIDAPGGADGRADLVAVLEGPGSSSGSSSAPPRHAAAVGKGRVDFLVGGVHHAHDLPIDFDVPSFEVALRASAAAARPEAELPPDERRAAHWALARTYLDQQLALMRAVQPEVIAHFDIFRLWSPELPLAPSGSDTPEEQRILGELHARLRRNVRFAASYGALFEVSGAAVRKGWPTPYPGPEVLELILESGGRLCLSDDAHSPAQVGHSFLAVRAYLQQHGAAIHVLRRDPAPFSRSEAKAAEEERQRAAREASPRPGDGAPTRFERGAEAHLVEGWAEDSFWEQLEPRRAALERQ</sequence>
<keyword evidence="4 8" id="KW-0028">Amino-acid biosynthesis</keyword>
<evidence type="ECO:0000256" key="6">
    <source>
        <dbReference type="ARBA" id="ARBA00023102"/>
    </source>
</evidence>
<keyword evidence="6 8" id="KW-0368">Histidine biosynthesis</keyword>
<dbReference type="InterPro" id="IPR016195">
    <property type="entry name" value="Pol/histidinol_Pase-like"/>
</dbReference>
<comment type="similarity">
    <text evidence="2 8">Belongs to the PHP hydrolase family. HisK subfamily.</text>
</comment>
<organism evidence="11 12">
    <name type="scientific">Tilletiopsis washingtonensis</name>
    <dbReference type="NCBI Taxonomy" id="58919"/>
    <lineage>
        <taxon>Eukaryota</taxon>
        <taxon>Fungi</taxon>
        <taxon>Dikarya</taxon>
        <taxon>Basidiomycota</taxon>
        <taxon>Ustilaginomycotina</taxon>
        <taxon>Exobasidiomycetes</taxon>
        <taxon>Entylomatales</taxon>
        <taxon>Entylomatales incertae sedis</taxon>
        <taxon>Tilletiopsis</taxon>
    </lineage>
</organism>
<dbReference type="PANTHER" id="PTHR21039:SF0">
    <property type="entry name" value="HISTIDINOL-PHOSPHATASE"/>
    <property type="match status" value="1"/>
</dbReference>
<dbReference type="Gene3D" id="3.20.20.140">
    <property type="entry name" value="Metal-dependent hydrolases"/>
    <property type="match status" value="1"/>
</dbReference>
<name>A0A316ZAB8_9BASI</name>
<dbReference type="GO" id="GO:0000105">
    <property type="term" value="P:L-histidine biosynthetic process"/>
    <property type="evidence" value="ECO:0007669"/>
    <property type="project" value="UniProtKB-UniRule"/>
</dbReference>
<dbReference type="GO" id="GO:0004401">
    <property type="term" value="F:histidinol-phosphatase activity"/>
    <property type="evidence" value="ECO:0007669"/>
    <property type="project" value="UniProtKB-UniRule"/>
</dbReference>
<dbReference type="SUPFAM" id="SSF89550">
    <property type="entry name" value="PHP domain-like"/>
    <property type="match status" value="1"/>
</dbReference>
<evidence type="ECO:0000256" key="3">
    <source>
        <dbReference type="ARBA" id="ARBA00013085"/>
    </source>
</evidence>
<reference evidence="11 12" key="1">
    <citation type="journal article" date="2018" name="Mol. Biol. Evol.">
        <title>Broad Genomic Sampling Reveals a Smut Pathogenic Ancestry of the Fungal Clade Ustilaginomycotina.</title>
        <authorList>
            <person name="Kijpornyongpan T."/>
            <person name="Mondo S.J."/>
            <person name="Barry K."/>
            <person name="Sandor L."/>
            <person name="Lee J."/>
            <person name="Lipzen A."/>
            <person name="Pangilinan J."/>
            <person name="LaButti K."/>
            <person name="Hainaut M."/>
            <person name="Henrissat B."/>
            <person name="Grigoriev I.V."/>
            <person name="Spatafora J.W."/>
            <person name="Aime M.C."/>
        </authorList>
    </citation>
    <scope>NUCLEOTIDE SEQUENCE [LARGE SCALE GENOMIC DNA]</scope>
    <source>
        <strain evidence="11 12">MCA 4186</strain>
    </source>
</reference>
<keyword evidence="5 8" id="KW-0378">Hydrolase</keyword>
<evidence type="ECO:0000256" key="7">
    <source>
        <dbReference type="ARBA" id="ARBA00049158"/>
    </source>
</evidence>
<comment type="pathway">
    <text evidence="1 8">Amino-acid biosynthesis; L-histidine biosynthesis; L-histidine from 5-phospho-alpha-D-ribose 1-diphosphate: step 8/9.</text>
</comment>
<gene>
    <name evidence="11" type="ORF">FA09DRAFT_329254</name>
</gene>
<dbReference type="AlphaFoldDB" id="A0A316ZAB8"/>
<dbReference type="PANTHER" id="PTHR21039">
    <property type="entry name" value="HISTIDINOL PHOSPHATASE-RELATED"/>
    <property type="match status" value="1"/>
</dbReference>
<dbReference type="OrthoDB" id="5957391at2759"/>
<keyword evidence="12" id="KW-1185">Reference proteome</keyword>
<feature type="domain" description="PHP" evidence="10">
    <location>
        <begin position="4"/>
        <end position="225"/>
    </location>
</feature>
<dbReference type="GO" id="GO:0005737">
    <property type="term" value="C:cytoplasm"/>
    <property type="evidence" value="ECO:0007669"/>
    <property type="project" value="TreeGrafter"/>
</dbReference>
<dbReference type="EC" id="3.1.3.15" evidence="3 8"/>
<evidence type="ECO:0000259" key="10">
    <source>
        <dbReference type="Pfam" id="PF02811"/>
    </source>
</evidence>
<evidence type="ECO:0000256" key="4">
    <source>
        <dbReference type="ARBA" id="ARBA00022605"/>
    </source>
</evidence>
<dbReference type="InterPro" id="IPR004013">
    <property type="entry name" value="PHP_dom"/>
</dbReference>
<evidence type="ECO:0000256" key="8">
    <source>
        <dbReference type="RuleBase" id="RU366003"/>
    </source>
</evidence>
<evidence type="ECO:0000256" key="2">
    <source>
        <dbReference type="ARBA" id="ARBA00009152"/>
    </source>
</evidence>
<feature type="compositionally biased region" description="Basic and acidic residues" evidence="9">
    <location>
        <begin position="329"/>
        <end position="348"/>
    </location>
</feature>
<dbReference type="RefSeq" id="XP_025599036.1">
    <property type="nucleotide sequence ID" value="XM_025742098.1"/>
</dbReference>
<dbReference type="InterPro" id="IPR010140">
    <property type="entry name" value="Histidinol_P_phosphatase_HisJ"/>
</dbReference>
<proteinExistence type="inferred from homology"/>
<dbReference type="Proteomes" id="UP000245946">
    <property type="component" value="Unassembled WGS sequence"/>
</dbReference>
<comment type="catalytic activity">
    <reaction evidence="7 8">
        <text>L-histidinol phosphate + H2O = L-histidinol + phosphate</text>
        <dbReference type="Rhea" id="RHEA:14465"/>
        <dbReference type="ChEBI" id="CHEBI:15377"/>
        <dbReference type="ChEBI" id="CHEBI:43474"/>
        <dbReference type="ChEBI" id="CHEBI:57699"/>
        <dbReference type="ChEBI" id="CHEBI:57980"/>
        <dbReference type="EC" id="3.1.3.15"/>
    </reaction>
</comment>
<dbReference type="UniPathway" id="UPA00031">
    <property type="reaction ID" value="UER00013"/>
</dbReference>
<protein>
    <recommendedName>
        <fullName evidence="3 8">Histidinol-phosphatase</fullName>
        <shortName evidence="8">HolPase</shortName>
        <ecNumber evidence="3 8">3.1.3.15</ecNumber>
    </recommendedName>
</protein>
<evidence type="ECO:0000256" key="1">
    <source>
        <dbReference type="ARBA" id="ARBA00004970"/>
    </source>
</evidence>
<accession>A0A316ZAB8</accession>
<dbReference type="Pfam" id="PF02811">
    <property type="entry name" value="PHP"/>
    <property type="match status" value="1"/>
</dbReference>
<evidence type="ECO:0000313" key="12">
    <source>
        <dbReference type="Proteomes" id="UP000245946"/>
    </source>
</evidence>
<evidence type="ECO:0000256" key="9">
    <source>
        <dbReference type="SAM" id="MobiDB-lite"/>
    </source>
</evidence>